<dbReference type="RefSeq" id="WP_138643818.1">
    <property type="nucleotide sequence ID" value="NZ_VCKW01000015.1"/>
</dbReference>
<dbReference type="Pfam" id="PF18085">
    <property type="entry name" value="Mak_N_cap"/>
    <property type="match status" value="1"/>
</dbReference>
<protein>
    <submittedName>
        <fullName evidence="7">1,4-alpha-glucan branching protein</fullName>
    </submittedName>
</protein>
<evidence type="ECO:0000256" key="3">
    <source>
        <dbReference type="ARBA" id="ARBA00022777"/>
    </source>
</evidence>
<proteinExistence type="predicted"/>
<name>A0A5C4JI67_9ACTN</name>
<dbReference type="EMBL" id="VCKW01000015">
    <property type="protein sequence ID" value="TMR06424.1"/>
    <property type="molecule type" value="Genomic_DNA"/>
</dbReference>
<feature type="region of interest" description="Disordered" evidence="5">
    <location>
        <begin position="199"/>
        <end position="221"/>
    </location>
</feature>
<evidence type="ECO:0000256" key="2">
    <source>
        <dbReference type="ARBA" id="ARBA00022741"/>
    </source>
</evidence>
<comment type="caution">
    <text evidence="7">The sequence shown here is derived from an EMBL/GenBank/DDBJ whole genome shotgun (WGS) entry which is preliminary data.</text>
</comment>
<evidence type="ECO:0000313" key="8">
    <source>
        <dbReference type="Proteomes" id="UP000309174"/>
    </source>
</evidence>
<evidence type="ECO:0000256" key="5">
    <source>
        <dbReference type="SAM" id="MobiDB-lite"/>
    </source>
</evidence>
<dbReference type="AlphaFoldDB" id="A0A5C4JI67"/>
<dbReference type="GO" id="GO:0005524">
    <property type="term" value="F:ATP binding"/>
    <property type="evidence" value="ECO:0007669"/>
    <property type="project" value="UniProtKB-KW"/>
</dbReference>
<feature type="domain" description="Maltokinase N-terminal cap" evidence="6">
    <location>
        <begin position="20"/>
        <end position="113"/>
    </location>
</feature>
<keyword evidence="2" id="KW-0547">Nucleotide-binding</keyword>
<feature type="compositionally biased region" description="Basic and acidic residues" evidence="5">
    <location>
        <begin position="129"/>
        <end position="138"/>
    </location>
</feature>
<sequence>MAFIHETTMTPGKLELLAAWLPARPWYAGSADGPELSRSGGFRLDDPEGAVGIEFMVVTDTSGGAPVAYHVPLSYRGAPLSGADGTDSADGALIGTSEHGVLGRRWVYNATRDPVAIGRLLALLQGRAEPQHQNRSDTPDPSVTSDFTGDGPVAMAALTSVEDAEHGTDITVRTEAGDALTIRVVRVLREDQPANALGSVTAGWRSPDGDQNRGPFAVLNA</sequence>
<keyword evidence="8" id="KW-1185">Reference proteome</keyword>
<organism evidence="7 8">
    <name type="scientific">Actinomadura soli</name>
    <dbReference type="NCBI Taxonomy" id="2508997"/>
    <lineage>
        <taxon>Bacteria</taxon>
        <taxon>Bacillati</taxon>
        <taxon>Actinomycetota</taxon>
        <taxon>Actinomycetes</taxon>
        <taxon>Streptosporangiales</taxon>
        <taxon>Thermomonosporaceae</taxon>
        <taxon>Actinomadura</taxon>
    </lineage>
</organism>
<evidence type="ECO:0000256" key="1">
    <source>
        <dbReference type="ARBA" id="ARBA00022679"/>
    </source>
</evidence>
<gene>
    <name evidence="7" type="ORF">ETD83_04845</name>
</gene>
<evidence type="ECO:0000256" key="4">
    <source>
        <dbReference type="ARBA" id="ARBA00022840"/>
    </source>
</evidence>
<dbReference type="GO" id="GO:0016301">
    <property type="term" value="F:kinase activity"/>
    <property type="evidence" value="ECO:0007669"/>
    <property type="project" value="UniProtKB-KW"/>
</dbReference>
<dbReference type="Proteomes" id="UP000309174">
    <property type="component" value="Unassembled WGS sequence"/>
</dbReference>
<evidence type="ECO:0000313" key="7">
    <source>
        <dbReference type="EMBL" id="TMR06424.1"/>
    </source>
</evidence>
<evidence type="ECO:0000259" key="6">
    <source>
        <dbReference type="Pfam" id="PF18085"/>
    </source>
</evidence>
<dbReference type="InterPro" id="IPR040999">
    <property type="entry name" value="Mak_N_cap"/>
</dbReference>
<dbReference type="OrthoDB" id="3787729at2"/>
<accession>A0A5C4JI67</accession>
<keyword evidence="4" id="KW-0067">ATP-binding</keyword>
<feature type="region of interest" description="Disordered" evidence="5">
    <location>
        <begin position="128"/>
        <end position="151"/>
    </location>
</feature>
<keyword evidence="1" id="KW-0808">Transferase</keyword>
<reference evidence="7 8" key="1">
    <citation type="submission" date="2019-05" db="EMBL/GenBank/DDBJ databases">
        <title>Draft genome sequence of Actinomadura sp. 14C53.</title>
        <authorList>
            <person name="Saricaoglu S."/>
            <person name="Isik K."/>
        </authorList>
    </citation>
    <scope>NUCLEOTIDE SEQUENCE [LARGE SCALE GENOMIC DNA]</scope>
    <source>
        <strain evidence="7 8">14C53</strain>
    </source>
</reference>
<keyword evidence="3" id="KW-0418">Kinase</keyword>